<dbReference type="AlphaFoldDB" id="A0A9P5U1P9"/>
<reference evidence="2" key="1">
    <citation type="submission" date="2020-11" db="EMBL/GenBank/DDBJ databases">
        <authorList>
            <consortium name="DOE Joint Genome Institute"/>
            <person name="Ahrendt S."/>
            <person name="Riley R."/>
            <person name="Andreopoulos W."/>
            <person name="Labutti K."/>
            <person name="Pangilinan J."/>
            <person name="Ruiz-Duenas F.J."/>
            <person name="Barrasa J.M."/>
            <person name="Sanchez-Garcia M."/>
            <person name="Camarero S."/>
            <person name="Miyauchi S."/>
            <person name="Serrano A."/>
            <person name="Linde D."/>
            <person name="Babiker R."/>
            <person name="Drula E."/>
            <person name="Ayuso-Fernandez I."/>
            <person name="Pacheco R."/>
            <person name="Padilla G."/>
            <person name="Ferreira P."/>
            <person name="Barriuso J."/>
            <person name="Kellner H."/>
            <person name="Castanera R."/>
            <person name="Alfaro M."/>
            <person name="Ramirez L."/>
            <person name="Pisabarro A.G."/>
            <person name="Kuo A."/>
            <person name="Tritt A."/>
            <person name="Lipzen A."/>
            <person name="He G."/>
            <person name="Yan M."/>
            <person name="Ng V."/>
            <person name="Cullen D."/>
            <person name="Martin F."/>
            <person name="Rosso M.-N."/>
            <person name="Henrissat B."/>
            <person name="Hibbett D."/>
            <person name="Martinez A.T."/>
            <person name="Grigoriev I.V."/>
        </authorList>
    </citation>
    <scope>NUCLEOTIDE SEQUENCE</scope>
    <source>
        <strain evidence="2">AH 40177</strain>
    </source>
</reference>
<feature type="compositionally biased region" description="Basic and acidic residues" evidence="1">
    <location>
        <begin position="8"/>
        <end position="19"/>
    </location>
</feature>
<evidence type="ECO:0000256" key="1">
    <source>
        <dbReference type="SAM" id="MobiDB-lite"/>
    </source>
</evidence>
<name>A0A9P5U1P9_9AGAR</name>
<protein>
    <submittedName>
        <fullName evidence="2">Uncharacterized protein</fullName>
    </submittedName>
</protein>
<keyword evidence="3" id="KW-1185">Reference proteome</keyword>
<sequence length="131" mass="14819">MARNPQVPEEKRRTIEKDWSQQQSQTSKPAAYFGSTTMARLRSLALPTSTHSFPPMQHPITVRFLTFISTYLTSPNFRIDEMESFVNGHRERTRVHADKNQERDLMLSSAGGSLGRTGVSLPSHSPPHNIL</sequence>
<accession>A0A9P5U1P9</accession>
<gene>
    <name evidence="2" type="ORF">BDP27DRAFT_1426440</name>
</gene>
<evidence type="ECO:0000313" key="3">
    <source>
        <dbReference type="Proteomes" id="UP000772434"/>
    </source>
</evidence>
<dbReference type="Proteomes" id="UP000772434">
    <property type="component" value="Unassembled WGS sequence"/>
</dbReference>
<feature type="region of interest" description="Disordered" evidence="1">
    <location>
        <begin position="1"/>
        <end position="29"/>
    </location>
</feature>
<organism evidence="2 3">
    <name type="scientific">Rhodocollybia butyracea</name>
    <dbReference type="NCBI Taxonomy" id="206335"/>
    <lineage>
        <taxon>Eukaryota</taxon>
        <taxon>Fungi</taxon>
        <taxon>Dikarya</taxon>
        <taxon>Basidiomycota</taxon>
        <taxon>Agaricomycotina</taxon>
        <taxon>Agaricomycetes</taxon>
        <taxon>Agaricomycetidae</taxon>
        <taxon>Agaricales</taxon>
        <taxon>Marasmiineae</taxon>
        <taxon>Omphalotaceae</taxon>
        <taxon>Rhodocollybia</taxon>
    </lineage>
</organism>
<proteinExistence type="predicted"/>
<feature type="compositionally biased region" description="Polar residues" evidence="1">
    <location>
        <begin position="20"/>
        <end position="29"/>
    </location>
</feature>
<dbReference type="OrthoDB" id="70161at2759"/>
<feature type="region of interest" description="Disordered" evidence="1">
    <location>
        <begin position="108"/>
        <end position="131"/>
    </location>
</feature>
<dbReference type="EMBL" id="JADNRY010000136">
    <property type="protein sequence ID" value="KAF9063885.1"/>
    <property type="molecule type" value="Genomic_DNA"/>
</dbReference>
<comment type="caution">
    <text evidence="2">The sequence shown here is derived from an EMBL/GenBank/DDBJ whole genome shotgun (WGS) entry which is preliminary data.</text>
</comment>
<evidence type="ECO:0000313" key="2">
    <source>
        <dbReference type="EMBL" id="KAF9063885.1"/>
    </source>
</evidence>